<organism evidence="3">
    <name type="scientific">human gut metagenome</name>
    <dbReference type="NCBI Taxonomy" id="408170"/>
    <lineage>
        <taxon>unclassified sequences</taxon>
        <taxon>metagenomes</taxon>
        <taxon>organismal metagenomes</taxon>
    </lineage>
</organism>
<gene>
    <name evidence="3" type="ORF">LEA_08570</name>
</gene>
<dbReference type="InterPro" id="IPR013693">
    <property type="entry name" value="SpoIID/LytB_N"/>
</dbReference>
<evidence type="ECO:0000256" key="1">
    <source>
        <dbReference type="SAM" id="MobiDB-lite"/>
    </source>
</evidence>
<name>K1T6U9_9ZZZZ</name>
<protein>
    <submittedName>
        <fullName evidence="3">Secreted protein containing Sporulation stage II protein D, amidase enhancer LytB</fullName>
    </submittedName>
</protein>
<feature type="region of interest" description="Disordered" evidence="1">
    <location>
        <begin position="37"/>
        <end position="73"/>
    </location>
</feature>
<dbReference type="Pfam" id="PF08486">
    <property type="entry name" value="SpoIID"/>
    <property type="match status" value="1"/>
</dbReference>
<dbReference type="EMBL" id="AJWY01005715">
    <property type="protein sequence ID" value="EKC68877.1"/>
    <property type="molecule type" value="Genomic_DNA"/>
</dbReference>
<feature type="domain" description="Sporulation stage II protein D amidase enhancer LytB N-terminal" evidence="2">
    <location>
        <begin position="82"/>
        <end position="126"/>
    </location>
</feature>
<reference evidence="3" key="1">
    <citation type="journal article" date="2013" name="Environ. Microbiol.">
        <title>Microbiota from the distal guts of lean and obese adolescents exhibit partial functional redundancy besides clear differences in community structure.</title>
        <authorList>
            <person name="Ferrer M."/>
            <person name="Ruiz A."/>
            <person name="Lanza F."/>
            <person name="Haange S.B."/>
            <person name="Oberbach A."/>
            <person name="Till H."/>
            <person name="Bargiela R."/>
            <person name="Campoy C."/>
            <person name="Segura M.T."/>
            <person name="Richter M."/>
            <person name="von Bergen M."/>
            <person name="Seifert J."/>
            <person name="Suarez A."/>
        </authorList>
    </citation>
    <scope>NUCLEOTIDE SEQUENCE</scope>
</reference>
<sequence>MRKSKEKEDFMKSYISAALIFAALLVTVPAAPLFASEISSRHRQPDEKQVNASVVSEKSTEPESAKTKKESSESYKALDITTGKIEDISAFDYIVGAVCAEMPATFEKEALKAQAVAAHTYAERQKEKLKRRRIQSLEAPIFPTTALNIRHILQKIK</sequence>
<evidence type="ECO:0000313" key="3">
    <source>
        <dbReference type="EMBL" id="EKC68877.1"/>
    </source>
</evidence>
<evidence type="ECO:0000259" key="2">
    <source>
        <dbReference type="Pfam" id="PF08486"/>
    </source>
</evidence>
<feature type="compositionally biased region" description="Basic and acidic residues" evidence="1">
    <location>
        <begin position="39"/>
        <end position="49"/>
    </location>
</feature>
<comment type="caution">
    <text evidence="3">The sequence shown here is derived from an EMBL/GenBank/DDBJ whole genome shotgun (WGS) entry which is preliminary data.</text>
</comment>
<proteinExistence type="predicted"/>
<dbReference type="AlphaFoldDB" id="K1T6U9"/>
<feature type="compositionally biased region" description="Basic and acidic residues" evidence="1">
    <location>
        <begin position="58"/>
        <end position="73"/>
    </location>
</feature>
<accession>K1T6U9</accession>